<evidence type="ECO:0000256" key="1">
    <source>
        <dbReference type="ARBA" id="ARBA00004651"/>
    </source>
</evidence>
<dbReference type="Proteomes" id="UP000520198">
    <property type="component" value="Unassembled WGS sequence"/>
</dbReference>
<evidence type="ECO:0000256" key="2">
    <source>
        <dbReference type="ARBA" id="ARBA00007977"/>
    </source>
</evidence>
<dbReference type="GO" id="GO:0005886">
    <property type="term" value="C:plasma membrane"/>
    <property type="evidence" value="ECO:0007669"/>
    <property type="project" value="UniProtKB-SubCell"/>
</dbReference>
<evidence type="ECO:0000313" key="8">
    <source>
        <dbReference type="EMBL" id="NVD39549.1"/>
    </source>
</evidence>
<feature type="transmembrane region" description="Helical" evidence="7">
    <location>
        <begin position="200"/>
        <end position="222"/>
    </location>
</feature>
<accession>A0A7Y6Q5R4</accession>
<feature type="transmembrane region" description="Helical" evidence="7">
    <location>
        <begin position="272"/>
        <end position="293"/>
    </location>
</feature>
<gene>
    <name evidence="8" type="ORF">HT585_11820</name>
</gene>
<dbReference type="RefSeq" id="WP_176353063.1">
    <property type="nucleotide sequence ID" value="NZ_JABWDU010000002.1"/>
</dbReference>
<feature type="transmembrane region" description="Helical" evidence="7">
    <location>
        <begin position="168"/>
        <end position="193"/>
    </location>
</feature>
<organism evidence="8 9">
    <name type="scientific">Ensifer oleiphilus</name>
    <dbReference type="NCBI Taxonomy" id="2742698"/>
    <lineage>
        <taxon>Bacteria</taxon>
        <taxon>Pseudomonadati</taxon>
        <taxon>Pseudomonadota</taxon>
        <taxon>Alphaproteobacteria</taxon>
        <taxon>Hyphomicrobiales</taxon>
        <taxon>Rhizobiaceae</taxon>
        <taxon>Sinorhizobium/Ensifer group</taxon>
        <taxon>Ensifer</taxon>
    </lineage>
</organism>
<comment type="subcellular location">
    <subcellularLocation>
        <location evidence="1">Cell membrane</location>
        <topology evidence="1">Multi-pass membrane protein</topology>
    </subcellularLocation>
</comment>
<feature type="transmembrane region" description="Helical" evidence="7">
    <location>
        <begin position="81"/>
        <end position="103"/>
    </location>
</feature>
<feature type="transmembrane region" description="Helical" evidence="7">
    <location>
        <begin position="337"/>
        <end position="361"/>
    </location>
</feature>
<evidence type="ECO:0000313" key="9">
    <source>
        <dbReference type="Proteomes" id="UP000520198"/>
    </source>
</evidence>
<comment type="caution">
    <text evidence="8">The sequence shown here is derived from an EMBL/GenBank/DDBJ whole genome shotgun (WGS) entry which is preliminary data.</text>
</comment>
<protein>
    <submittedName>
        <fullName evidence="8">YeiH family putative sulfate export transporter</fullName>
    </submittedName>
</protein>
<dbReference type="EMBL" id="JABWDU010000002">
    <property type="protein sequence ID" value="NVD39549.1"/>
    <property type="molecule type" value="Genomic_DNA"/>
</dbReference>
<dbReference type="PANTHER" id="PTHR30106">
    <property type="entry name" value="INNER MEMBRANE PROTEIN YEIH-RELATED"/>
    <property type="match status" value="1"/>
</dbReference>
<keyword evidence="3" id="KW-1003">Cell membrane</keyword>
<feature type="transmembrane region" description="Helical" evidence="7">
    <location>
        <begin position="21"/>
        <end position="39"/>
    </location>
</feature>
<keyword evidence="4 7" id="KW-0812">Transmembrane</keyword>
<keyword evidence="9" id="KW-1185">Reference proteome</keyword>
<feature type="transmembrane region" description="Helical" evidence="7">
    <location>
        <begin position="234"/>
        <end position="251"/>
    </location>
</feature>
<keyword evidence="5 7" id="KW-1133">Transmembrane helix</keyword>
<dbReference type="InterPro" id="IPR018383">
    <property type="entry name" value="UPF0324_pro"/>
</dbReference>
<name>A0A7Y6Q5R4_9HYPH</name>
<feature type="transmembrane region" description="Helical" evidence="7">
    <location>
        <begin position="51"/>
        <end position="69"/>
    </location>
</feature>
<evidence type="ECO:0000256" key="4">
    <source>
        <dbReference type="ARBA" id="ARBA00022692"/>
    </source>
</evidence>
<evidence type="ECO:0000256" key="3">
    <source>
        <dbReference type="ARBA" id="ARBA00022475"/>
    </source>
</evidence>
<dbReference type="Pfam" id="PF03601">
    <property type="entry name" value="Cons_hypoth698"/>
    <property type="match status" value="1"/>
</dbReference>
<keyword evidence="6 7" id="KW-0472">Membrane</keyword>
<evidence type="ECO:0000256" key="5">
    <source>
        <dbReference type="ARBA" id="ARBA00022989"/>
    </source>
</evidence>
<dbReference type="AlphaFoldDB" id="A0A7Y6Q5R4"/>
<evidence type="ECO:0000256" key="6">
    <source>
        <dbReference type="ARBA" id="ARBA00023136"/>
    </source>
</evidence>
<feature type="transmembrane region" description="Helical" evidence="7">
    <location>
        <begin position="141"/>
        <end position="162"/>
    </location>
</feature>
<feature type="transmembrane region" description="Helical" evidence="7">
    <location>
        <begin position="109"/>
        <end position="129"/>
    </location>
</feature>
<proteinExistence type="inferred from homology"/>
<feature type="transmembrane region" description="Helical" evidence="7">
    <location>
        <begin position="305"/>
        <end position="325"/>
    </location>
</feature>
<comment type="similarity">
    <text evidence="2">Belongs to the UPF0324 family.</text>
</comment>
<reference evidence="8 9" key="1">
    <citation type="submission" date="2020-06" db="EMBL/GenBank/DDBJ databases">
        <authorList>
            <person name="Grouzdev D.S."/>
        </authorList>
    </citation>
    <scope>NUCLEOTIDE SEQUENCE [LARGE SCALE GENOMIC DNA]</scope>
    <source>
        <strain evidence="8 9">HO-A22</strain>
    </source>
</reference>
<sequence>MSRSHSISTISSPTVISRMTRIAPGLILCCLVALAAFVLERFEASWTGRPWLEALVIAILLGALLRMFWTPGDRWLAGIRFSSKLLLEAAIVLIGASLSFKAILASGPVLLATIVGIVFLSIASGYLIARLLGLPKRMATLIACGNAICGNSAIAAVAPAIGAEGDEVAAAISFTAILGIAVVLCLPLIGGWFGMSPYGFGVLAGMTVYAVPQVLAAASPFSALSVQVGTLVKLVRVLMLGPVVLCFSLINRGGEAHPLAQSRPEGKQPARLATFAHFVPWFILGFLVVAIARNSGVVPDVAATGAAHLATWLTVIAMAALGLEVDIRKLADAGPRASAAAMLSLLVLASLAVAAIFVFGLG</sequence>
<evidence type="ECO:0000256" key="7">
    <source>
        <dbReference type="SAM" id="Phobius"/>
    </source>
</evidence>
<dbReference type="PANTHER" id="PTHR30106:SF2">
    <property type="entry name" value="UPF0324 INNER MEMBRANE PROTEIN YEIH"/>
    <property type="match status" value="1"/>
</dbReference>